<comment type="caution">
    <text evidence="1">The sequence shown here is derived from an EMBL/GenBank/DDBJ whole genome shotgun (WGS) entry which is preliminary data.</text>
</comment>
<evidence type="ECO:0000313" key="1">
    <source>
        <dbReference type="EMBL" id="KAL3311923.1"/>
    </source>
</evidence>
<protein>
    <submittedName>
        <fullName evidence="1">Uncharacterized protein</fullName>
    </submittedName>
</protein>
<organism evidence="1 2">
    <name type="scientific">Cichlidogyrus casuarinus</name>
    <dbReference type="NCBI Taxonomy" id="1844966"/>
    <lineage>
        <taxon>Eukaryota</taxon>
        <taxon>Metazoa</taxon>
        <taxon>Spiralia</taxon>
        <taxon>Lophotrochozoa</taxon>
        <taxon>Platyhelminthes</taxon>
        <taxon>Monogenea</taxon>
        <taxon>Monopisthocotylea</taxon>
        <taxon>Dactylogyridea</taxon>
        <taxon>Ancyrocephalidae</taxon>
        <taxon>Cichlidogyrus</taxon>
    </lineage>
</organism>
<keyword evidence="2" id="KW-1185">Reference proteome</keyword>
<proteinExistence type="predicted"/>
<evidence type="ECO:0000313" key="2">
    <source>
        <dbReference type="Proteomes" id="UP001626550"/>
    </source>
</evidence>
<sequence length="1027" mass="118190">MTRGLARYVNHLCQPNCYTEYVNFGGGTEGGLYVGHIVDPIIEEVAQMLSSLEDCFAFSDQDHQNRLYSLLLRPIVMETLPELAPKIRQTAVQFQVYCKIHPNEYCPAHWNEYRNLDSFQTKIYTHLSDFITVNEINQIWLPLKEFMLQNQNRDFVIKVIQMALNRPLFLPRQHAQETDQFKESEMAKFSWFFEEFMPEIYLRPDICQHVQQHFMTNFLQQLQCLERAGQLLYPWPETAIEWTRKVLHFWTPADRASEFCGDPNSIRLNLLLSGQASSCSILNFRCKFQDVLSQLLQIEQIRHDFHCWLSFDPESGPRCNNEIAQIMLESVLNKLATNKSHKMLFPKKAALSNELKTFCPVLDSCEFDQFIHEFKVSRTEIILNLVRKLTEQLTQRQSKSCILYSEDWIKILKICVLFTQLDITQNEVLEVVLLFSHVHVSYWDLNLCALMRRILEHCLLKLDIDSQKLTVDHPNSLAVDYALLWKLLPCSAFADIVKKLTQAMRAKFIQQLFASLNPDFDTSGALNFARSEFTRLALPQEIALLTLQPDHDKAADVTALAQMLFMLFNDPVKESWRGDLYSHLVFELIPISDHASLAKFVRQLQTNLLAQSRVEDKRELRALLVERLESSFFPCLHVRLNSVQGDKLKLLIDIILADCQYPSRCNGFRLKLSQVYLETFDQDAQQLTDFVNNVMQDLTKSLKKVVSFHCQQAGGNTSLGLGLDTDNKFVSSLHRMSEILLPRPCNSFQAKWLVYQQLIANFSNCGWECIPLFCDLYECMTADLICTTKERLNDRLFQVLRMALLPNSDKFFFFENESELACNFDRLCECVANILSKLNLIKCTTKVLWPLPSLLSDMFRNCPKFADLQLIMSDVLVILESSLKCLFDLISRNDEATLVNVTTITSALDSMLELIEPSKIAGFLNSCLLLLEQLCPIFKDVNLDEAVAKFLASLDDWMMGGVSYLLQQPIPSSGNETLVDQCVCMITRMFLTCRQTFLVQIAGSCIQKDCRYNLTVSSTSEGPVQVT</sequence>
<dbReference type="AlphaFoldDB" id="A0ABD2PXV0"/>
<dbReference type="EMBL" id="JBJKFK010001952">
    <property type="protein sequence ID" value="KAL3311923.1"/>
    <property type="molecule type" value="Genomic_DNA"/>
</dbReference>
<reference evidence="1 2" key="1">
    <citation type="submission" date="2024-11" db="EMBL/GenBank/DDBJ databases">
        <title>Adaptive evolution of stress response genes in parasites aligns with host niche diversity.</title>
        <authorList>
            <person name="Hahn C."/>
            <person name="Resl P."/>
        </authorList>
    </citation>
    <scope>NUCLEOTIDE SEQUENCE [LARGE SCALE GENOMIC DNA]</scope>
    <source>
        <strain evidence="1">EGGRZ-B1_66</strain>
        <tissue evidence="1">Body</tissue>
    </source>
</reference>
<gene>
    <name evidence="1" type="ORF">Ciccas_009492</name>
</gene>
<name>A0ABD2PXV0_9PLAT</name>
<accession>A0ABD2PXV0</accession>
<dbReference type="Proteomes" id="UP001626550">
    <property type="component" value="Unassembled WGS sequence"/>
</dbReference>